<feature type="transmembrane region" description="Helical" evidence="13">
    <location>
        <begin position="142"/>
        <end position="160"/>
    </location>
</feature>
<dbReference type="InterPro" id="IPR002528">
    <property type="entry name" value="MATE_fam"/>
</dbReference>
<keyword evidence="9 13" id="KW-1133">Transmembrane helix</keyword>
<dbReference type="GO" id="GO:0015297">
    <property type="term" value="F:antiporter activity"/>
    <property type="evidence" value="ECO:0007669"/>
    <property type="project" value="UniProtKB-KW"/>
</dbReference>
<dbReference type="EMBL" id="AP023418">
    <property type="protein sequence ID" value="BCK81590.1"/>
    <property type="molecule type" value="Genomic_DNA"/>
</dbReference>
<comment type="similarity">
    <text evidence="3">Belongs to the multi antimicrobial extrusion (MATE) (TC 2.A.66.1) family.</text>
</comment>
<feature type="transmembrane region" description="Helical" evidence="13">
    <location>
        <begin position="416"/>
        <end position="439"/>
    </location>
</feature>
<evidence type="ECO:0000256" key="2">
    <source>
        <dbReference type="ARBA" id="ARBA00004651"/>
    </source>
</evidence>
<keyword evidence="5" id="KW-0813">Transport</keyword>
<dbReference type="RefSeq" id="WP_213540356.1">
    <property type="nucleotide sequence ID" value="NZ_AP023418.1"/>
</dbReference>
<dbReference type="InterPro" id="IPR048279">
    <property type="entry name" value="MdtK-like"/>
</dbReference>
<keyword evidence="7" id="KW-1003">Cell membrane</keyword>
<evidence type="ECO:0000256" key="10">
    <source>
        <dbReference type="ARBA" id="ARBA00023065"/>
    </source>
</evidence>
<name>A0A810Q0W8_9FIRM</name>
<keyword evidence="8 13" id="KW-0812">Transmembrane</keyword>
<accession>A0A810Q0W8</accession>
<evidence type="ECO:0000256" key="4">
    <source>
        <dbReference type="ARBA" id="ARBA00020268"/>
    </source>
</evidence>
<evidence type="ECO:0000256" key="6">
    <source>
        <dbReference type="ARBA" id="ARBA00022449"/>
    </source>
</evidence>
<dbReference type="NCBIfam" id="TIGR00797">
    <property type="entry name" value="matE"/>
    <property type="match status" value="1"/>
</dbReference>
<dbReference type="InterPro" id="IPR050222">
    <property type="entry name" value="MATE_MdtK"/>
</dbReference>
<evidence type="ECO:0000256" key="12">
    <source>
        <dbReference type="ARBA" id="ARBA00031636"/>
    </source>
</evidence>
<evidence type="ECO:0000256" key="5">
    <source>
        <dbReference type="ARBA" id="ARBA00022448"/>
    </source>
</evidence>
<dbReference type="Pfam" id="PF01554">
    <property type="entry name" value="MatE"/>
    <property type="match status" value="2"/>
</dbReference>
<dbReference type="Proteomes" id="UP000681035">
    <property type="component" value="Chromosome"/>
</dbReference>
<comment type="subcellular location">
    <subcellularLocation>
        <location evidence="2">Cell membrane</location>
        <topology evidence="2">Multi-pass membrane protein</topology>
    </subcellularLocation>
</comment>
<evidence type="ECO:0000256" key="9">
    <source>
        <dbReference type="ARBA" id="ARBA00022989"/>
    </source>
</evidence>
<feature type="transmembrane region" description="Helical" evidence="13">
    <location>
        <begin position="320"/>
        <end position="345"/>
    </location>
</feature>
<proteinExistence type="inferred from homology"/>
<keyword evidence="10" id="KW-0406">Ion transport</keyword>
<evidence type="ECO:0000256" key="8">
    <source>
        <dbReference type="ARBA" id="ARBA00022692"/>
    </source>
</evidence>
<feature type="transmembrane region" description="Helical" evidence="13">
    <location>
        <begin position="197"/>
        <end position="215"/>
    </location>
</feature>
<feature type="transmembrane region" description="Helical" evidence="13">
    <location>
        <begin position="172"/>
        <end position="191"/>
    </location>
</feature>
<comment type="function">
    <text evidence="1">Multidrug efflux pump.</text>
</comment>
<feature type="transmembrane region" description="Helical" evidence="13">
    <location>
        <begin position="58"/>
        <end position="81"/>
    </location>
</feature>
<dbReference type="PIRSF" id="PIRSF006603">
    <property type="entry name" value="DinF"/>
    <property type="match status" value="1"/>
</dbReference>
<dbReference type="PANTHER" id="PTHR43298">
    <property type="entry name" value="MULTIDRUG RESISTANCE PROTEIN NORM-RELATED"/>
    <property type="match status" value="1"/>
</dbReference>
<protein>
    <recommendedName>
        <fullName evidence="4">Probable multidrug resistance protein NorM</fullName>
    </recommendedName>
    <alternativeName>
        <fullName evidence="12">Multidrug-efflux transporter</fullName>
    </alternativeName>
</protein>
<evidence type="ECO:0000256" key="7">
    <source>
        <dbReference type="ARBA" id="ARBA00022475"/>
    </source>
</evidence>
<keyword evidence="15" id="KW-1185">Reference proteome</keyword>
<dbReference type="CDD" id="cd13138">
    <property type="entry name" value="MATE_yoeA_like"/>
    <property type="match status" value="1"/>
</dbReference>
<evidence type="ECO:0000256" key="1">
    <source>
        <dbReference type="ARBA" id="ARBA00003408"/>
    </source>
</evidence>
<feature type="transmembrane region" description="Helical" evidence="13">
    <location>
        <begin position="365"/>
        <end position="384"/>
    </location>
</feature>
<dbReference type="GO" id="GO:0042910">
    <property type="term" value="F:xenobiotic transmembrane transporter activity"/>
    <property type="evidence" value="ECO:0007669"/>
    <property type="project" value="InterPro"/>
</dbReference>
<gene>
    <name evidence="14" type="ORF">MM50RIKEN_13530</name>
</gene>
<feature type="transmembrane region" description="Helical" evidence="13">
    <location>
        <begin position="101"/>
        <end position="122"/>
    </location>
</feature>
<evidence type="ECO:0000256" key="13">
    <source>
        <dbReference type="SAM" id="Phobius"/>
    </source>
</evidence>
<dbReference type="GO" id="GO:0006811">
    <property type="term" value="P:monoatomic ion transport"/>
    <property type="evidence" value="ECO:0007669"/>
    <property type="project" value="UniProtKB-KW"/>
</dbReference>
<dbReference type="PANTHER" id="PTHR43298:SF2">
    <property type="entry name" value="FMN_FAD EXPORTER YEEO-RELATED"/>
    <property type="match status" value="1"/>
</dbReference>
<evidence type="ECO:0000256" key="3">
    <source>
        <dbReference type="ARBA" id="ARBA00010199"/>
    </source>
</evidence>
<organism evidence="14 15">
    <name type="scientific">Vescimonas coprocola</name>
    <dbReference type="NCBI Taxonomy" id="2714355"/>
    <lineage>
        <taxon>Bacteria</taxon>
        <taxon>Bacillati</taxon>
        <taxon>Bacillota</taxon>
        <taxon>Clostridia</taxon>
        <taxon>Eubacteriales</taxon>
        <taxon>Oscillospiraceae</taxon>
        <taxon>Vescimonas</taxon>
    </lineage>
</organism>
<evidence type="ECO:0000313" key="14">
    <source>
        <dbReference type="EMBL" id="BCK81590.1"/>
    </source>
</evidence>
<dbReference type="GO" id="GO:0005886">
    <property type="term" value="C:plasma membrane"/>
    <property type="evidence" value="ECO:0007669"/>
    <property type="project" value="UniProtKB-SubCell"/>
</dbReference>
<evidence type="ECO:0000256" key="11">
    <source>
        <dbReference type="ARBA" id="ARBA00023136"/>
    </source>
</evidence>
<feature type="transmembrane region" description="Helical" evidence="13">
    <location>
        <begin position="391"/>
        <end position="410"/>
    </location>
</feature>
<evidence type="ECO:0000313" key="15">
    <source>
        <dbReference type="Proteomes" id="UP000681035"/>
    </source>
</evidence>
<keyword evidence="11 13" id="KW-0472">Membrane</keyword>
<reference evidence="14" key="1">
    <citation type="submission" date="2020-09" db="EMBL/GenBank/DDBJ databases">
        <title>New species isolated from human feces.</title>
        <authorList>
            <person name="Kitahara M."/>
            <person name="Shigeno Y."/>
            <person name="Shime M."/>
            <person name="Matsumoto Y."/>
            <person name="Nakamura S."/>
            <person name="Motooka D."/>
            <person name="Fukuoka S."/>
            <person name="Nishikawa H."/>
            <person name="Benno Y."/>
        </authorList>
    </citation>
    <scope>NUCLEOTIDE SEQUENCE</scope>
    <source>
        <strain evidence="14">MM50</strain>
    </source>
</reference>
<sequence length="451" mass="49720">MKSKNQSMDMTQGVIWKQLAYFALPLFLGNLCQQLYNTADSIIVGKFVGKDALAAVSSSGNLIFMMTGFFMGLFVGAGVIISRYFGAKCYDRLEAAVHTDLAFAMVCGVLLMLVGIFLTPQILVWMRTPEDVLPQSIQYFRLYFMGSLFMIVYNACMGILQAVGDSRSPLRYLIISSITNVTLDLIFVGALKWGVNGAAIATVVSQMVSAVLCFRKLMQADGPYRLVPKRIRFELPMLKQITAQGIPSGVQNSIIAIANVVVQSNINTFGSDAMAGCGSYAKVEGFVFLPITSFAMALTTFTGQNLGAGQYERAKRGARVGFTCSMLLAELIGLTLLLVAPYAIALFNDDPAVIAIGVRQTRTEALFYFALAFAHSISAVMRGAGRAKMPMYTMLVCWCVIRVTYITLALKVWPDIITIFWAYPITWCLSCVVFLLYYLKADWVHSFQKMH</sequence>
<keyword evidence="6" id="KW-0050">Antiport</keyword>
<dbReference type="AlphaFoldDB" id="A0A810Q0W8"/>
<dbReference type="KEGG" id="vcop:MM50RIKEN_13530"/>